<feature type="compositionally biased region" description="Polar residues" evidence="1">
    <location>
        <begin position="59"/>
        <end position="71"/>
    </location>
</feature>
<name>A0A4Y7TC72_COPMI</name>
<feature type="non-terminal residue" evidence="2">
    <location>
        <position position="1"/>
    </location>
</feature>
<accession>A0A4Y7TC72</accession>
<protein>
    <submittedName>
        <fullName evidence="2">Uncharacterized protein</fullName>
    </submittedName>
</protein>
<feature type="compositionally biased region" description="Basic and acidic residues" evidence="1">
    <location>
        <begin position="108"/>
        <end position="119"/>
    </location>
</feature>
<gene>
    <name evidence="2" type="ORF">FA13DRAFT_307781</name>
</gene>
<comment type="caution">
    <text evidence="2">The sequence shown here is derived from an EMBL/GenBank/DDBJ whole genome shotgun (WGS) entry which is preliminary data.</text>
</comment>
<evidence type="ECO:0000256" key="1">
    <source>
        <dbReference type="SAM" id="MobiDB-lite"/>
    </source>
</evidence>
<feature type="region of interest" description="Disordered" evidence="1">
    <location>
        <begin position="255"/>
        <end position="276"/>
    </location>
</feature>
<reference evidence="2 3" key="1">
    <citation type="journal article" date="2019" name="Nat. Ecol. Evol.">
        <title>Megaphylogeny resolves global patterns of mushroom evolution.</title>
        <authorList>
            <person name="Varga T."/>
            <person name="Krizsan K."/>
            <person name="Foldi C."/>
            <person name="Dima B."/>
            <person name="Sanchez-Garcia M."/>
            <person name="Sanchez-Ramirez S."/>
            <person name="Szollosi G.J."/>
            <person name="Szarkandi J.G."/>
            <person name="Papp V."/>
            <person name="Albert L."/>
            <person name="Andreopoulos W."/>
            <person name="Angelini C."/>
            <person name="Antonin V."/>
            <person name="Barry K.W."/>
            <person name="Bougher N.L."/>
            <person name="Buchanan P."/>
            <person name="Buyck B."/>
            <person name="Bense V."/>
            <person name="Catcheside P."/>
            <person name="Chovatia M."/>
            <person name="Cooper J."/>
            <person name="Damon W."/>
            <person name="Desjardin D."/>
            <person name="Finy P."/>
            <person name="Geml J."/>
            <person name="Haridas S."/>
            <person name="Hughes K."/>
            <person name="Justo A."/>
            <person name="Karasinski D."/>
            <person name="Kautmanova I."/>
            <person name="Kiss B."/>
            <person name="Kocsube S."/>
            <person name="Kotiranta H."/>
            <person name="LaButti K.M."/>
            <person name="Lechner B.E."/>
            <person name="Liimatainen K."/>
            <person name="Lipzen A."/>
            <person name="Lukacs Z."/>
            <person name="Mihaltcheva S."/>
            <person name="Morgado L.N."/>
            <person name="Niskanen T."/>
            <person name="Noordeloos M.E."/>
            <person name="Ohm R.A."/>
            <person name="Ortiz-Santana B."/>
            <person name="Ovrebo C."/>
            <person name="Racz N."/>
            <person name="Riley R."/>
            <person name="Savchenko A."/>
            <person name="Shiryaev A."/>
            <person name="Soop K."/>
            <person name="Spirin V."/>
            <person name="Szebenyi C."/>
            <person name="Tomsovsky M."/>
            <person name="Tulloss R.E."/>
            <person name="Uehling J."/>
            <person name="Grigoriev I.V."/>
            <person name="Vagvolgyi C."/>
            <person name="Papp T."/>
            <person name="Martin F.M."/>
            <person name="Miettinen O."/>
            <person name="Hibbett D.S."/>
            <person name="Nagy L.G."/>
        </authorList>
    </citation>
    <scope>NUCLEOTIDE SEQUENCE [LARGE SCALE GENOMIC DNA]</scope>
    <source>
        <strain evidence="2 3">FP101781</strain>
    </source>
</reference>
<organism evidence="2 3">
    <name type="scientific">Coprinellus micaceus</name>
    <name type="common">Glistening ink-cap mushroom</name>
    <name type="synonym">Coprinus micaceus</name>
    <dbReference type="NCBI Taxonomy" id="71717"/>
    <lineage>
        <taxon>Eukaryota</taxon>
        <taxon>Fungi</taxon>
        <taxon>Dikarya</taxon>
        <taxon>Basidiomycota</taxon>
        <taxon>Agaricomycotina</taxon>
        <taxon>Agaricomycetes</taxon>
        <taxon>Agaricomycetidae</taxon>
        <taxon>Agaricales</taxon>
        <taxon>Agaricineae</taxon>
        <taxon>Psathyrellaceae</taxon>
        <taxon>Coprinellus</taxon>
    </lineage>
</organism>
<dbReference type="Proteomes" id="UP000298030">
    <property type="component" value="Unassembled WGS sequence"/>
</dbReference>
<proteinExistence type="predicted"/>
<feature type="compositionally biased region" description="Polar residues" evidence="1">
    <location>
        <begin position="124"/>
        <end position="143"/>
    </location>
</feature>
<evidence type="ECO:0000313" key="3">
    <source>
        <dbReference type="Proteomes" id="UP000298030"/>
    </source>
</evidence>
<dbReference type="EMBL" id="QPFP01000017">
    <property type="protein sequence ID" value="TEB31776.1"/>
    <property type="molecule type" value="Genomic_DNA"/>
</dbReference>
<keyword evidence="3" id="KW-1185">Reference proteome</keyword>
<sequence length="307" mass="33046">SIYHLAPIWSDRSARSVPPLASAASICLRYLPLSVCLRDSLPDVGVQQVVTDQREQQQPVTDGNQESNNPVPAQEVEDQKRPSGADQATQQDVPKDVEGSDKPLIQTEDDKVVEGEGMKPEPSPSTEGTQQQAAPGELQQSVTLGKEPPVHSEDQKTLDSRPAPAPAQGQKTLSLSAAQQSFLAMLTWSDNHSKVEMLLGRLLRRNLGGGVDAFETFWAQRDLEERTRKRLLQALSGATDIVRNAATIAGVPVATQDSGNAEPSVHMVEEPPVGNPEEKARMLSVGGGAASENRGMNVGLTTLRRLN</sequence>
<dbReference type="AlphaFoldDB" id="A0A4Y7TC72"/>
<feature type="region of interest" description="Disordered" evidence="1">
    <location>
        <begin position="51"/>
        <end position="173"/>
    </location>
</feature>
<evidence type="ECO:0000313" key="2">
    <source>
        <dbReference type="EMBL" id="TEB31776.1"/>
    </source>
</evidence>
<feature type="compositionally biased region" description="Basic and acidic residues" evidence="1">
    <location>
        <begin position="148"/>
        <end position="159"/>
    </location>
</feature>